<evidence type="ECO:0000313" key="2">
    <source>
        <dbReference type="EMBL" id="CAE8590946.1"/>
    </source>
</evidence>
<evidence type="ECO:0000256" key="1">
    <source>
        <dbReference type="ARBA" id="ARBA00010751"/>
    </source>
</evidence>
<dbReference type="Pfam" id="PF01906">
    <property type="entry name" value="YbjQ_1"/>
    <property type="match status" value="1"/>
</dbReference>
<dbReference type="InterPro" id="IPR002765">
    <property type="entry name" value="UPF0145_YbjQ-like"/>
</dbReference>
<comment type="similarity">
    <text evidence="1">Belongs to the UPF0145 family.</text>
</comment>
<dbReference type="EMBL" id="CAJNNV010004591">
    <property type="protein sequence ID" value="CAE8590946.1"/>
    <property type="molecule type" value="Genomic_DNA"/>
</dbReference>
<dbReference type="PANTHER" id="PTHR34068">
    <property type="entry name" value="UPF0145 PROTEIN YBJQ"/>
    <property type="match status" value="1"/>
</dbReference>
<sequence length="130" mass="13815">MSMSAVRLLGGRSRSFCTASGATRPLIKLSSTDSIPGFKIKEYKGLAIGSTVRTKDMTKDITSAIRSIFGGELHHYTQLMADTREEAVARLEDNAAQMGANAVVGLRLTTSNIAQSASEVMAYGTAVVVE</sequence>
<organism evidence="2 7">
    <name type="scientific">Polarella glacialis</name>
    <name type="common">Dinoflagellate</name>
    <dbReference type="NCBI Taxonomy" id="89957"/>
    <lineage>
        <taxon>Eukaryota</taxon>
        <taxon>Sar</taxon>
        <taxon>Alveolata</taxon>
        <taxon>Dinophyceae</taxon>
        <taxon>Suessiales</taxon>
        <taxon>Suessiaceae</taxon>
        <taxon>Polarella</taxon>
    </lineage>
</organism>
<evidence type="ECO:0000313" key="4">
    <source>
        <dbReference type="EMBL" id="CAE8618433.1"/>
    </source>
</evidence>
<evidence type="ECO:0000313" key="7">
    <source>
        <dbReference type="Proteomes" id="UP000654075"/>
    </source>
</evidence>
<dbReference type="Proteomes" id="UP000626109">
    <property type="component" value="Unassembled WGS sequence"/>
</dbReference>
<dbReference type="Gene3D" id="3.30.110.70">
    <property type="entry name" value="Hypothetical protein apc22750. Chain B"/>
    <property type="match status" value="1"/>
</dbReference>
<dbReference type="AlphaFoldDB" id="A0A813DSP7"/>
<dbReference type="OMA" id="SGEAIMG"/>
<dbReference type="EMBL" id="CAJNNV010020291">
    <property type="protein sequence ID" value="CAE8607046.1"/>
    <property type="molecule type" value="Genomic_DNA"/>
</dbReference>
<dbReference type="OrthoDB" id="68104at2759"/>
<dbReference type="SUPFAM" id="SSF117782">
    <property type="entry name" value="YbjQ-like"/>
    <property type="match status" value="1"/>
</dbReference>
<protein>
    <submittedName>
        <fullName evidence="2">Uncharacterized protein</fullName>
    </submittedName>
</protein>
<reference evidence="2" key="1">
    <citation type="submission" date="2021-02" db="EMBL/GenBank/DDBJ databases">
        <authorList>
            <person name="Dougan E. K."/>
            <person name="Rhodes N."/>
            <person name="Thang M."/>
            <person name="Chan C."/>
        </authorList>
    </citation>
    <scope>NUCLEOTIDE SEQUENCE</scope>
</reference>
<evidence type="ECO:0000313" key="3">
    <source>
        <dbReference type="EMBL" id="CAE8607046.1"/>
    </source>
</evidence>
<comment type="caution">
    <text evidence="2">The sequence shown here is derived from an EMBL/GenBank/DDBJ whole genome shotgun (WGS) entry which is preliminary data.</text>
</comment>
<dbReference type="HAMAP" id="MF_00338">
    <property type="entry name" value="UPF0145"/>
    <property type="match status" value="1"/>
</dbReference>
<dbReference type="EMBL" id="CAJNNW010001479">
    <property type="protein sequence ID" value="CAE8638774.1"/>
    <property type="molecule type" value="Genomic_DNA"/>
</dbReference>
<dbReference type="EMBL" id="CAJNNW010029494">
    <property type="protein sequence ID" value="CAE8700438.1"/>
    <property type="molecule type" value="Genomic_DNA"/>
</dbReference>
<dbReference type="EMBL" id="CAJNNV010026533">
    <property type="protein sequence ID" value="CAE8618433.1"/>
    <property type="molecule type" value="Genomic_DNA"/>
</dbReference>
<dbReference type="PANTHER" id="PTHR34068:SF2">
    <property type="entry name" value="UPF0145 PROTEIN SCO3412"/>
    <property type="match status" value="1"/>
</dbReference>
<accession>A0A813DSP7</accession>
<keyword evidence="7" id="KW-1185">Reference proteome</keyword>
<evidence type="ECO:0000313" key="5">
    <source>
        <dbReference type="EMBL" id="CAE8638774.1"/>
    </source>
</evidence>
<gene>
    <name evidence="3" type="ORF">PGLA1383_LOCUS24993</name>
    <name evidence="4" type="ORF">PGLA1383_LOCUS36053</name>
    <name evidence="2" type="ORF">PGLA1383_LOCUS9648</name>
    <name evidence="5" type="ORF">PGLA2088_LOCUS1887</name>
    <name evidence="6" type="ORF">PGLA2088_LOCUS31625</name>
</gene>
<evidence type="ECO:0000313" key="6">
    <source>
        <dbReference type="EMBL" id="CAE8700438.1"/>
    </source>
</evidence>
<dbReference type="Proteomes" id="UP000654075">
    <property type="component" value="Unassembled WGS sequence"/>
</dbReference>
<dbReference type="InterPro" id="IPR035439">
    <property type="entry name" value="UPF0145_dom_sf"/>
</dbReference>
<proteinExistence type="inferred from homology"/>
<name>A0A813DSP7_POLGL</name>